<organism evidence="3 4">
    <name type="scientific">Muricoccus vinaceus</name>
    <dbReference type="NCBI Taxonomy" id="424704"/>
    <lineage>
        <taxon>Bacteria</taxon>
        <taxon>Pseudomonadati</taxon>
        <taxon>Pseudomonadota</taxon>
        <taxon>Alphaproteobacteria</taxon>
        <taxon>Acetobacterales</taxon>
        <taxon>Roseomonadaceae</taxon>
        <taxon>Muricoccus</taxon>
    </lineage>
</organism>
<gene>
    <name evidence="3" type="ORF">ACFFIC_28030</name>
</gene>
<evidence type="ECO:0000259" key="2">
    <source>
        <dbReference type="Pfam" id="PF07589"/>
    </source>
</evidence>
<dbReference type="EMBL" id="JBHLVZ010000110">
    <property type="protein sequence ID" value="MFC0389363.1"/>
    <property type="molecule type" value="Genomic_DNA"/>
</dbReference>
<keyword evidence="4" id="KW-1185">Reference proteome</keyword>
<name>A0ABV6J0F3_9PROT</name>
<dbReference type="Proteomes" id="UP001589789">
    <property type="component" value="Unassembled WGS sequence"/>
</dbReference>
<feature type="domain" description="Ice-binding protein C-terminal" evidence="2">
    <location>
        <begin position="240"/>
        <end position="261"/>
    </location>
</feature>
<keyword evidence="1" id="KW-0732">Signal</keyword>
<dbReference type="RefSeq" id="WP_377056669.1">
    <property type="nucleotide sequence ID" value="NZ_JBHLVZ010000110.1"/>
</dbReference>
<feature type="signal peptide" evidence="1">
    <location>
        <begin position="1"/>
        <end position="23"/>
    </location>
</feature>
<proteinExistence type="predicted"/>
<comment type="caution">
    <text evidence="3">The sequence shown here is derived from an EMBL/GenBank/DDBJ whole genome shotgun (WGS) entry which is preliminary data.</text>
</comment>
<protein>
    <submittedName>
        <fullName evidence="3">PEP-CTERM sorting domain-containing protein</fullName>
    </submittedName>
</protein>
<dbReference type="InterPro" id="IPR013424">
    <property type="entry name" value="Ice-binding_C"/>
</dbReference>
<dbReference type="Pfam" id="PF07589">
    <property type="entry name" value="PEP-CTERM"/>
    <property type="match status" value="1"/>
</dbReference>
<accession>A0ABV6J0F3</accession>
<feature type="chain" id="PRO_5047263118" evidence="1">
    <location>
        <begin position="24"/>
        <end position="267"/>
    </location>
</feature>
<reference evidence="3 4" key="1">
    <citation type="submission" date="2024-09" db="EMBL/GenBank/DDBJ databases">
        <authorList>
            <person name="Sun Q."/>
            <person name="Mori K."/>
        </authorList>
    </citation>
    <scope>NUCLEOTIDE SEQUENCE [LARGE SCALE GENOMIC DNA]</scope>
    <source>
        <strain evidence="3 4">CCM 7468</strain>
    </source>
</reference>
<evidence type="ECO:0000256" key="1">
    <source>
        <dbReference type="SAM" id="SignalP"/>
    </source>
</evidence>
<evidence type="ECO:0000313" key="4">
    <source>
        <dbReference type="Proteomes" id="UP001589789"/>
    </source>
</evidence>
<evidence type="ECO:0000313" key="3">
    <source>
        <dbReference type="EMBL" id="MFC0389363.1"/>
    </source>
</evidence>
<dbReference type="NCBIfam" id="TIGR02595">
    <property type="entry name" value="PEP_CTERM"/>
    <property type="match status" value="1"/>
</dbReference>
<sequence>MIRTAHALLGLTALAFSSTTTLAAGFVNGSFEDGTASGWTTGGGYRGNTPNASLNPSNVLPGGPLNTDAGTRSAVIGTSYVDPNLGSALGGTVYSGNFAYRAEDTGNGGFGSAISQTVANYTDANIFFAWKAVLENGGHAQDESALLKITLRDDTTGTDLVSRTYNAGAGGGGVDARFSSLGGLFYTSAWQIEQIAIDSSLSGHTFTLSLLAADCEPTGHTGYAYLDGFGAVIPPPTTNVPEPASLALFGLGLAGLGLVRRRQPQAA</sequence>